<gene>
    <name evidence="1" type="ORF">G2W53_022667</name>
</gene>
<comment type="caution">
    <text evidence="1">The sequence shown here is derived from an EMBL/GenBank/DDBJ whole genome shotgun (WGS) entry which is preliminary data.</text>
</comment>
<name>A0A834WKR3_9FABA</name>
<dbReference type="Proteomes" id="UP000634136">
    <property type="component" value="Unassembled WGS sequence"/>
</dbReference>
<sequence length="94" mass="11021">MLVPHITYVPPYSQVSAQYYGNPISTYGSLALELSTTFPQEFPLFSYTSLPFMRHHTWRHIIGSSRKRQPDDISRANSRYRLNISRYQRHTSLS</sequence>
<organism evidence="1 2">
    <name type="scientific">Senna tora</name>
    <dbReference type="NCBI Taxonomy" id="362788"/>
    <lineage>
        <taxon>Eukaryota</taxon>
        <taxon>Viridiplantae</taxon>
        <taxon>Streptophyta</taxon>
        <taxon>Embryophyta</taxon>
        <taxon>Tracheophyta</taxon>
        <taxon>Spermatophyta</taxon>
        <taxon>Magnoliopsida</taxon>
        <taxon>eudicotyledons</taxon>
        <taxon>Gunneridae</taxon>
        <taxon>Pentapetalae</taxon>
        <taxon>rosids</taxon>
        <taxon>fabids</taxon>
        <taxon>Fabales</taxon>
        <taxon>Fabaceae</taxon>
        <taxon>Caesalpinioideae</taxon>
        <taxon>Cassia clade</taxon>
        <taxon>Senna</taxon>
    </lineage>
</organism>
<protein>
    <submittedName>
        <fullName evidence="1">Uncharacterized protein</fullName>
    </submittedName>
</protein>
<proteinExistence type="predicted"/>
<dbReference type="EMBL" id="JAAIUW010000007">
    <property type="protein sequence ID" value="KAF7824523.1"/>
    <property type="molecule type" value="Genomic_DNA"/>
</dbReference>
<reference evidence="1" key="1">
    <citation type="submission" date="2020-09" db="EMBL/GenBank/DDBJ databases">
        <title>Genome-Enabled Discovery of Anthraquinone Biosynthesis in Senna tora.</title>
        <authorList>
            <person name="Kang S.-H."/>
            <person name="Pandey R.P."/>
            <person name="Lee C.-M."/>
            <person name="Sim J.-S."/>
            <person name="Jeong J.-T."/>
            <person name="Choi B.-S."/>
            <person name="Jung M."/>
            <person name="Ginzburg D."/>
            <person name="Zhao K."/>
            <person name="Won S.Y."/>
            <person name="Oh T.-J."/>
            <person name="Yu Y."/>
            <person name="Kim N.-H."/>
            <person name="Lee O.R."/>
            <person name="Lee T.-H."/>
            <person name="Bashyal P."/>
            <person name="Kim T.-S."/>
            <person name="Lee W.-H."/>
            <person name="Kawkins C."/>
            <person name="Kim C.-K."/>
            <person name="Kim J.S."/>
            <person name="Ahn B.O."/>
            <person name="Rhee S.Y."/>
            <person name="Sohng J.K."/>
        </authorList>
    </citation>
    <scope>NUCLEOTIDE SEQUENCE</scope>
    <source>
        <tissue evidence="1">Leaf</tissue>
    </source>
</reference>
<evidence type="ECO:0000313" key="1">
    <source>
        <dbReference type="EMBL" id="KAF7824523.1"/>
    </source>
</evidence>
<accession>A0A834WKR3</accession>
<dbReference type="AlphaFoldDB" id="A0A834WKR3"/>
<evidence type="ECO:0000313" key="2">
    <source>
        <dbReference type="Proteomes" id="UP000634136"/>
    </source>
</evidence>
<keyword evidence="2" id="KW-1185">Reference proteome</keyword>